<evidence type="ECO:0000256" key="8">
    <source>
        <dbReference type="ARBA" id="ARBA00023098"/>
    </source>
</evidence>
<evidence type="ECO:0000256" key="7">
    <source>
        <dbReference type="ARBA" id="ARBA00022798"/>
    </source>
</evidence>
<evidence type="ECO:0000256" key="1">
    <source>
        <dbReference type="ARBA" id="ARBA00004771"/>
    </source>
</evidence>
<comment type="catalytic activity">
    <reaction evidence="10">
        <text>an acyl-CoA + a 1,2-diacyl-sn-glycerol = a triacyl-sn-glycerol + CoA</text>
        <dbReference type="Rhea" id="RHEA:10868"/>
        <dbReference type="ChEBI" id="CHEBI:17815"/>
        <dbReference type="ChEBI" id="CHEBI:57287"/>
        <dbReference type="ChEBI" id="CHEBI:58342"/>
        <dbReference type="ChEBI" id="CHEBI:64615"/>
        <dbReference type="EC" id="2.3.1.20"/>
    </reaction>
</comment>
<dbReference type="GO" id="GO:0001666">
    <property type="term" value="P:response to hypoxia"/>
    <property type="evidence" value="ECO:0007669"/>
    <property type="project" value="TreeGrafter"/>
</dbReference>
<sequence length="549" mass="58694">MAARSLPRMHQLSGLDATFLYLETPEMPMHVGALHVLELPAGFRGRFVTALRAHLKTRLPLAPVLRRRLWWMPLNLANPAWVDAEPDLREHVVEIKLPRGAGQAQLEAEVGRLHPVLLDRKRPLWKMHVFEGLAPSPEGRRRVGLYTQLHHAAVDGQAAVALANLLLDVTPEPRRIPLKTSKRQKTFELGMVEMLRGALGAQAMKVAQIVRELPSTVGTLKNAAVGVATRSALFGGKGGPSNLTLAPRTPLNVSVTPQRAFAALSLPMADVRALAHALDATVNDLVLMLCSSALRRYYARRKALPRKSLIAAVPISLRQAGDDAPDNQASMSLVSLGTHIADPMKRLQHIVAATKAMKATMGSLKSVLPTDYPSLGIPWLIEAATALYGKAKVADRIPQVANVVISNVPGPAQPLYLAGALMLSNWPTSIVVHGLALNITVQSQGGRLDFGLMADGVAMPDVRELADAVGIAFDDLRVLQGVPVDEDAPGLVGLATRGLTGAFGQAVGLATGTAGKLAQQAMDTAVRSAVAQVTRAPRARPAARRKPAR</sequence>
<evidence type="ECO:0000256" key="2">
    <source>
        <dbReference type="ARBA" id="ARBA00005189"/>
    </source>
</evidence>
<keyword evidence="8" id="KW-0443">Lipid metabolism</keyword>
<dbReference type="GO" id="GO:0006071">
    <property type="term" value="P:glycerol metabolic process"/>
    <property type="evidence" value="ECO:0007669"/>
    <property type="project" value="UniProtKB-KW"/>
</dbReference>
<keyword evidence="6 13" id="KW-0808">Transferase</keyword>
<dbReference type="InterPro" id="IPR045034">
    <property type="entry name" value="O-acyltransferase_WSD1-like"/>
</dbReference>
<dbReference type="Pfam" id="PF03007">
    <property type="entry name" value="WS_DGAT_cat"/>
    <property type="match status" value="1"/>
</dbReference>
<keyword evidence="14" id="KW-1185">Reference proteome</keyword>
<protein>
    <recommendedName>
        <fullName evidence="4">diacylglycerol O-acyltransferase</fullName>
        <ecNumber evidence="4">2.3.1.20</ecNumber>
    </recommendedName>
</protein>
<keyword evidence="5" id="KW-0444">Lipid biosynthesis</keyword>
<dbReference type="AlphaFoldDB" id="A0A3S2TZI9"/>
<dbReference type="UniPathway" id="UPA00282"/>
<evidence type="ECO:0000313" key="13">
    <source>
        <dbReference type="EMBL" id="RVT48366.1"/>
    </source>
</evidence>
<dbReference type="Pfam" id="PF06974">
    <property type="entry name" value="WS_DGAT_C"/>
    <property type="match status" value="1"/>
</dbReference>
<evidence type="ECO:0000256" key="10">
    <source>
        <dbReference type="ARBA" id="ARBA00048109"/>
    </source>
</evidence>
<name>A0A3S2TZI9_9BURK</name>
<gene>
    <name evidence="13" type="ORF">ENE75_21965</name>
</gene>
<feature type="domain" description="O-acyltransferase WSD1 C-terminal" evidence="12">
    <location>
        <begin position="327"/>
        <end position="476"/>
    </location>
</feature>
<evidence type="ECO:0000256" key="6">
    <source>
        <dbReference type="ARBA" id="ARBA00022679"/>
    </source>
</evidence>
<dbReference type="NCBIfam" id="TIGR02946">
    <property type="entry name" value="acyl_WS_DGAT"/>
    <property type="match status" value="1"/>
</dbReference>
<dbReference type="InterPro" id="IPR004255">
    <property type="entry name" value="O-acyltransferase_WSD1_N"/>
</dbReference>
<comment type="caution">
    <text evidence="13">The sequence shown here is derived from an EMBL/GenBank/DDBJ whole genome shotgun (WGS) entry which is preliminary data.</text>
</comment>
<evidence type="ECO:0000256" key="3">
    <source>
        <dbReference type="ARBA" id="ARBA00009587"/>
    </source>
</evidence>
<dbReference type="GO" id="GO:0004144">
    <property type="term" value="F:diacylglycerol O-acyltransferase activity"/>
    <property type="evidence" value="ECO:0007669"/>
    <property type="project" value="UniProtKB-EC"/>
</dbReference>
<dbReference type="PANTHER" id="PTHR31650:SF1">
    <property type="entry name" value="WAX ESTER SYNTHASE_DIACYLGLYCEROL ACYLTRANSFERASE 4-RELATED"/>
    <property type="match status" value="1"/>
</dbReference>
<comment type="pathway">
    <text evidence="2">Lipid metabolism.</text>
</comment>
<keyword evidence="9 13" id="KW-0012">Acyltransferase</keyword>
<dbReference type="GO" id="GO:0051701">
    <property type="term" value="P:biological process involved in interaction with host"/>
    <property type="evidence" value="ECO:0007669"/>
    <property type="project" value="TreeGrafter"/>
</dbReference>
<dbReference type="GO" id="GO:0005886">
    <property type="term" value="C:plasma membrane"/>
    <property type="evidence" value="ECO:0007669"/>
    <property type="project" value="TreeGrafter"/>
</dbReference>
<reference evidence="13 14" key="1">
    <citation type="submission" date="2019-01" db="EMBL/GenBank/DDBJ databases">
        <authorList>
            <person name="Chen W.-M."/>
        </authorList>
    </citation>
    <scope>NUCLEOTIDE SEQUENCE [LARGE SCALE GENOMIC DNA]</scope>
    <source>
        <strain evidence="13 14">ICH-3</strain>
    </source>
</reference>
<evidence type="ECO:0000259" key="12">
    <source>
        <dbReference type="Pfam" id="PF06974"/>
    </source>
</evidence>
<dbReference type="EC" id="2.3.1.20" evidence="4"/>
<organism evidence="13 14">
    <name type="scientific">Rubrivivax albus</name>
    <dbReference type="NCBI Taxonomy" id="2499835"/>
    <lineage>
        <taxon>Bacteria</taxon>
        <taxon>Pseudomonadati</taxon>
        <taxon>Pseudomonadota</taxon>
        <taxon>Betaproteobacteria</taxon>
        <taxon>Burkholderiales</taxon>
        <taxon>Sphaerotilaceae</taxon>
        <taxon>Rubrivivax</taxon>
    </lineage>
</organism>
<proteinExistence type="inferred from homology"/>
<evidence type="ECO:0000256" key="9">
    <source>
        <dbReference type="ARBA" id="ARBA00023315"/>
    </source>
</evidence>
<feature type="domain" description="O-acyltransferase WSD1-like N-terminal" evidence="11">
    <location>
        <begin position="12"/>
        <end position="286"/>
    </location>
</feature>
<comment type="pathway">
    <text evidence="1">Glycerolipid metabolism; triacylglycerol biosynthesis.</text>
</comment>
<dbReference type="EMBL" id="SACT01000010">
    <property type="protein sequence ID" value="RVT48366.1"/>
    <property type="molecule type" value="Genomic_DNA"/>
</dbReference>
<dbReference type="Proteomes" id="UP000288178">
    <property type="component" value="Unassembled WGS sequence"/>
</dbReference>
<dbReference type="GO" id="GO:0019432">
    <property type="term" value="P:triglyceride biosynthetic process"/>
    <property type="evidence" value="ECO:0007669"/>
    <property type="project" value="UniProtKB-UniPathway"/>
</dbReference>
<evidence type="ECO:0000256" key="5">
    <source>
        <dbReference type="ARBA" id="ARBA00022516"/>
    </source>
</evidence>
<evidence type="ECO:0000313" key="14">
    <source>
        <dbReference type="Proteomes" id="UP000288178"/>
    </source>
</evidence>
<evidence type="ECO:0000256" key="4">
    <source>
        <dbReference type="ARBA" id="ARBA00013244"/>
    </source>
</evidence>
<keyword evidence="7" id="KW-0319">Glycerol metabolism</keyword>
<dbReference type="PANTHER" id="PTHR31650">
    <property type="entry name" value="O-ACYLTRANSFERASE (WSD1-LIKE) FAMILY PROTEIN"/>
    <property type="match status" value="1"/>
</dbReference>
<dbReference type="InterPro" id="IPR014292">
    <property type="entry name" value="Acyl_transf_WS/DGAT"/>
</dbReference>
<dbReference type="InterPro" id="IPR009721">
    <property type="entry name" value="O-acyltransferase_WSD1_C"/>
</dbReference>
<evidence type="ECO:0000259" key="11">
    <source>
        <dbReference type="Pfam" id="PF03007"/>
    </source>
</evidence>
<accession>A0A3S2TZI9</accession>
<dbReference type="GO" id="GO:0071731">
    <property type="term" value="P:response to nitric oxide"/>
    <property type="evidence" value="ECO:0007669"/>
    <property type="project" value="TreeGrafter"/>
</dbReference>
<comment type="similarity">
    <text evidence="3">Belongs to the long-chain O-acyltransferase family.</text>
</comment>